<dbReference type="EMBL" id="LPZR01000215">
    <property type="protein sequence ID" value="KYO49800.1"/>
    <property type="molecule type" value="Genomic_DNA"/>
</dbReference>
<accession>A0A162JSN7</accession>
<dbReference type="GeneID" id="97238793"/>
<proteinExistence type="predicted"/>
<sequence>MIPRPIRTTTINAVLAARLFATAAGAVLIGSGIAAGANMTVPASSTAAYTEEAALSDIFEIEAAKLARNKTQNDDIRAFAGRMVLDHTAATEKMKETLADMGLSVQLPARLDDRRMKILEDLNEQQVPGFDRMYVATQIEAHEAALQLHRGYAEAGANEELRETAAEIADTVERHLEHIRDIADEMND</sequence>
<dbReference type="PANTHER" id="PTHR38593">
    <property type="entry name" value="BLR2558 PROTEIN"/>
    <property type="match status" value="1"/>
</dbReference>
<dbReference type="InterPro" id="IPR012347">
    <property type="entry name" value="Ferritin-like"/>
</dbReference>
<organism evidence="2 3">
    <name type="scientific">Tistrella mobilis</name>
    <dbReference type="NCBI Taxonomy" id="171437"/>
    <lineage>
        <taxon>Bacteria</taxon>
        <taxon>Pseudomonadati</taxon>
        <taxon>Pseudomonadota</taxon>
        <taxon>Alphaproteobacteria</taxon>
        <taxon>Geminicoccales</taxon>
        <taxon>Geminicoccaceae</taxon>
        <taxon>Tistrella</taxon>
    </lineage>
</organism>
<dbReference type="AlphaFoldDB" id="A0A162JSN7"/>
<gene>
    <name evidence="2" type="ORF">AUP44_15825</name>
</gene>
<dbReference type="InterPro" id="IPR025419">
    <property type="entry name" value="DUF4142"/>
</dbReference>
<feature type="domain" description="DUF4142" evidence="1">
    <location>
        <begin position="45"/>
        <end position="181"/>
    </location>
</feature>
<dbReference type="Gene3D" id="1.20.1260.10">
    <property type="match status" value="1"/>
</dbReference>
<dbReference type="RefSeq" id="WP_062769635.1">
    <property type="nucleotide sequence ID" value="NZ_CP121042.1"/>
</dbReference>
<protein>
    <recommendedName>
        <fullName evidence="1">DUF4142 domain-containing protein</fullName>
    </recommendedName>
</protein>
<dbReference type="Proteomes" id="UP000075787">
    <property type="component" value="Unassembled WGS sequence"/>
</dbReference>
<dbReference type="PANTHER" id="PTHR38593:SF1">
    <property type="entry name" value="BLR2558 PROTEIN"/>
    <property type="match status" value="1"/>
</dbReference>
<evidence type="ECO:0000313" key="3">
    <source>
        <dbReference type="Proteomes" id="UP000075787"/>
    </source>
</evidence>
<dbReference type="OrthoDB" id="9101320at2"/>
<evidence type="ECO:0000313" key="2">
    <source>
        <dbReference type="EMBL" id="KYO49800.1"/>
    </source>
</evidence>
<evidence type="ECO:0000259" key="1">
    <source>
        <dbReference type="Pfam" id="PF13628"/>
    </source>
</evidence>
<name>A0A162JSN7_9PROT</name>
<dbReference type="Pfam" id="PF13628">
    <property type="entry name" value="DUF4142"/>
    <property type="match status" value="1"/>
</dbReference>
<reference evidence="2 3" key="1">
    <citation type="submission" date="2015-12" db="EMBL/GenBank/DDBJ databases">
        <title>Genome sequence of Tistrella mobilis MCCC 1A02139.</title>
        <authorList>
            <person name="Lu L."/>
            <person name="Lai Q."/>
            <person name="Shao Z."/>
            <person name="Qian P."/>
        </authorList>
    </citation>
    <scope>NUCLEOTIDE SEQUENCE [LARGE SCALE GENOMIC DNA]</scope>
    <source>
        <strain evidence="2 3">MCCC 1A02139</strain>
    </source>
</reference>
<comment type="caution">
    <text evidence="2">The sequence shown here is derived from an EMBL/GenBank/DDBJ whole genome shotgun (WGS) entry which is preliminary data.</text>
</comment>